<name>A0ABU8I448_9SPHI</name>
<dbReference type="Proteomes" id="UP001363035">
    <property type="component" value="Unassembled WGS sequence"/>
</dbReference>
<gene>
    <name evidence="1" type="ORF">VJ786_06240</name>
</gene>
<protein>
    <submittedName>
        <fullName evidence="1">Uncharacterized protein</fullName>
    </submittedName>
</protein>
<sequence length="235" mass="27501">MSKQKILNALKKYSTEFALIFISVILAFALTEWSANRGEKVSENKILGEIKNGINSDYKDFESNLKMHKISKAGVGELRKWVNNQEINNDSIAVYYFLLFRNYSPIINKTGYESLKGTNLKTISNDSLRFKIIKLYDYHYNIIEQLENHNEEMQDFKTYFAPTNEILSPYMNFDEKGNLKGLQTANLSATQKKELLSYLWRLELTKMFKILRYEQVLKEIESLDKSLDKELKNDS</sequence>
<dbReference type="RefSeq" id="WP_134776624.1">
    <property type="nucleotide sequence ID" value="NZ_JAYLLN010000010.1"/>
</dbReference>
<dbReference type="EMBL" id="JAYLLN010000010">
    <property type="protein sequence ID" value="MEI5984497.1"/>
    <property type="molecule type" value="Genomic_DNA"/>
</dbReference>
<proteinExistence type="predicted"/>
<evidence type="ECO:0000313" key="1">
    <source>
        <dbReference type="EMBL" id="MEI5984497.1"/>
    </source>
</evidence>
<comment type="caution">
    <text evidence="1">The sequence shown here is derived from an EMBL/GenBank/DDBJ whole genome shotgun (WGS) entry which is preliminary data.</text>
</comment>
<accession>A0ABU8I448</accession>
<evidence type="ECO:0000313" key="2">
    <source>
        <dbReference type="Proteomes" id="UP001363035"/>
    </source>
</evidence>
<reference evidence="1 2" key="1">
    <citation type="submission" date="2024-01" db="EMBL/GenBank/DDBJ databases">
        <title>Sphingobacterium tenebrionis sp. nov., a novel endophyte isolated from tenebrio molitor intestines.</title>
        <authorList>
            <person name="Zhang C."/>
        </authorList>
    </citation>
    <scope>NUCLEOTIDE SEQUENCE [LARGE SCALE GENOMIC DNA]</scope>
    <source>
        <strain evidence="1 2">PU5-4</strain>
    </source>
</reference>
<organism evidence="1 2">
    <name type="scientific">Sphingobacterium tenebrionis</name>
    <dbReference type="NCBI Taxonomy" id="3111775"/>
    <lineage>
        <taxon>Bacteria</taxon>
        <taxon>Pseudomonadati</taxon>
        <taxon>Bacteroidota</taxon>
        <taxon>Sphingobacteriia</taxon>
        <taxon>Sphingobacteriales</taxon>
        <taxon>Sphingobacteriaceae</taxon>
        <taxon>Sphingobacterium</taxon>
    </lineage>
</organism>
<keyword evidence="2" id="KW-1185">Reference proteome</keyword>